<dbReference type="Proteomes" id="UP000070501">
    <property type="component" value="Unassembled WGS sequence"/>
</dbReference>
<dbReference type="InParanoid" id="A0A136J5S6"/>
<gene>
    <name evidence="1" type="ORF">Micbo1qcDRAFT_162735</name>
</gene>
<dbReference type="AlphaFoldDB" id="A0A136J5S6"/>
<evidence type="ECO:0000313" key="2">
    <source>
        <dbReference type="Proteomes" id="UP000070501"/>
    </source>
</evidence>
<evidence type="ECO:0000313" key="1">
    <source>
        <dbReference type="EMBL" id="KXJ92449.1"/>
    </source>
</evidence>
<dbReference type="EMBL" id="KQ964249">
    <property type="protein sequence ID" value="KXJ92449.1"/>
    <property type="molecule type" value="Genomic_DNA"/>
</dbReference>
<proteinExistence type="predicted"/>
<keyword evidence="2" id="KW-1185">Reference proteome</keyword>
<accession>A0A136J5S6</accession>
<protein>
    <submittedName>
        <fullName evidence="1">Uncharacterized protein</fullName>
    </submittedName>
</protein>
<name>A0A136J5S6_9PEZI</name>
<reference evidence="2" key="1">
    <citation type="submission" date="2016-02" db="EMBL/GenBank/DDBJ databases">
        <title>Draft genome sequence of Microdochium bolleyi, a fungal endophyte of beachgrass.</title>
        <authorList>
            <consortium name="DOE Joint Genome Institute"/>
            <person name="David A.S."/>
            <person name="May G."/>
            <person name="Haridas S."/>
            <person name="Lim J."/>
            <person name="Wang M."/>
            <person name="Labutti K."/>
            <person name="Lipzen A."/>
            <person name="Barry K."/>
            <person name="Grigoriev I.V."/>
        </authorList>
    </citation>
    <scope>NUCLEOTIDE SEQUENCE [LARGE SCALE GENOMIC DNA]</scope>
    <source>
        <strain evidence="2">J235TASD1</strain>
    </source>
</reference>
<sequence>MCRLRPWKHCPSSFASDNVVAAFSSSTVLCQVKASSTLPIFIPRCICHPPTGRMTGRMAQSPPQNQSVRSRVYLTAVRSTRHR</sequence>
<organism evidence="1 2">
    <name type="scientific">Microdochium bolleyi</name>
    <dbReference type="NCBI Taxonomy" id="196109"/>
    <lineage>
        <taxon>Eukaryota</taxon>
        <taxon>Fungi</taxon>
        <taxon>Dikarya</taxon>
        <taxon>Ascomycota</taxon>
        <taxon>Pezizomycotina</taxon>
        <taxon>Sordariomycetes</taxon>
        <taxon>Xylariomycetidae</taxon>
        <taxon>Xylariales</taxon>
        <taxon>Microdochiaceae</taxon>
        <taxon>Microdochium</taxon>
    </lineage>
</organism>